<dbReference type="Pfam" id="PF17852">
    <property type="entry name" value="Dynein_AAA_lid"/>
    <property type="match status" value="1"/>
</dbReference>
<keyword evidence="10" id="KW-0067">ATP-binding</keyword>
<dbReference type="EMBL" id="DS022311">
    <property type="protein sequence ID" value="OAJ44091.1"/>
    <property type="molecule type" value="Genomic_DNA"/>
</dbReference>
<dbReference type="Pfam" id="PF12781">
    <property type="entry name" value="AAA_9"/>
    <property type="match status" value="1"/>
</dbReference>
<dbReference type="InterPro" id="IPR042219">
    <property type="entry name" value="AAA_lid_11_sf"/>
</dbReference>
<dbReference type="FunFam" id="1.20.920.30:FF:000005">
    <property type="entry name" value="Dynein, axonemal, heavy chain 2"/>
    <property type="match status" value="1"/>
</dbReference>
<dbReference type="GO" id="GO:0005874">
    <property type="term" value="C:microtubule"/>
    <property type="evidence" value="ECO:0007669"/>
    <property type="project" value="UniProtKB-KW"/>
</dbReference>
<dbReference type="OrthoDB" id="447173at2759"/>
<dbReference type="InterPro" id="IPR024743">
    <property type="entry name" value="Dynein_HC_stalk"/>
</dbReference>
<evidence type="ECO:0000256" key="10">
    <source>
        <dbReference type="ARBA" id="ARBA00022840"/>
    </source>
</evidence>
<dbReference type="InterPro" id="IPR042222">
    <property type="entry name" value="Dynein_2_N"/>
</dbReference>
<feature type="coiled-coil region" evidence="27">
    <location>
        <begin position="3349"/>
        <end position="3435"/>
    </location>
</feature>
<dbReference type="Gene3D" id="1.10.8.710">
    <property type="match status" value="1"/>
</dbReference>
<dbReference type="InterPro" id="IPR043157">
    <property type="entry name" value="Dynein_AAA1S"/>
</dbReference>
<feature type="domain" description="AAA+ ATPase" evidence="29">
    <location>
        <begin position="1931"/>
        <end position="2067"/>
    </location>
</feature>
<comment type="subunit">
    <text evidence="22">Part of the axonemal inner dynein arm complex that consists of at least two heavy chains and a number of intermediate and light chains. Interacts with DNAI4.</text>
</comment>
<dbReference type="FunFam" id="3.40.50.300:FF:002141">
    <property type="entry name" value="Dynein heavy chain"/>
    <property type="match status" value="1"/>
</dbReference>
<comment type="subunit">
    <text evidence="21">The I1 inner arm complex (also known as the f dynein complex) is a two-headed isoform composed of two heavy chains (1-alpha and 1-beta), three intermediate chains and three light chains. I1 occupies a specific position proximal to the first radial spoke and repeats every 96 nm along the length of the axoneme.</text>
</comment>
<evidence type="ECO:0000256" key="11">
    <source>
        <dbReference type="ARBA" id="ARBA00022846"/>
    </source>
</evidence>
<dbReference type="FunFam" id="1.20.140.100:FF:000006">
    <property type="entry name" value="dynein heavy chain 2, axonemal"/>
    <property type="match status" value="1"/>
</dbReference>
<dbReference type="Pfam" id="PF08385">
    <property type="entry name" value="DHC_N1"/>
    <property type="match status" value="1"/>
</dbReference>
<keyword evidence="6" id="KW-0493">Microtubule</keyword>
<dbReference type="Pfam" id="PF08393">
    <property type="entry name" value="DHC_N2"/>
    <property type="match status" value="1"/>
</dbReference>
<reference evidence="30 31" key="1">
    <citation type="submission" date="2006-10" db="EMBL/GenBank/DDBJ databases">
        <title>The Genome Sequence of Batrachochytrium dendrobatidis JEL423.</title>
        <authorList>
            <consortium name="The Broad Institute Genome Sequencing Platform"/>
            <person name="Birren B."/>
            <person name="Lander E."/>
            <person name="Galagan J."/>
            <person name="Cuomo C."/>
            <person name="Devon K."/>
            <person name="Jaffe D."/>
            <person name="Butler J."/>
            <person name="Alvarez P."/>
            <person name="Gnerre S."/>
            <person name="Grabherr M."/>
            <person name="Kleber M."/>
            <person name="Mauceli E."/>
            <person name="Brockman W."/>
            <person name="Young S."/>
            <person name="LaButti K."/>
            <person name="Sykes S."/>
            <person name="DeCaprio D."/>
            <person name="Crawford M."/>
            <person name="Koehrsen M."/>
            <person name="Engels R."/>
            <person name="Montgomery P."/>
            <person name="Pearson M."/>
            <person name="Howarth C."/>
            <person name="Larson L."/>
            <person name="White J."/>
            <person name="O'Leary S."/>
            <person name="Kodira C."/>
            <person name="Zeng Q."/>
            <person name="Yandava C."/>
            <person name="Alvarado L."/>
            <person name="Longcore J."/>
            <person name="James T."/>
        </authorList>
    </citation>
    <scope>NUCLEOTIDE SEQUENCE [LARGE SCALE GENOMIC DNA]</scope>
    <source>
        <strain evidence="30 31">JEL423</strain>
    </source>
</reference>
<dbReference type="GO" id="GO:0060294">
    <property type="term" value="P:cilium movement involved in cell motility"/>
    <property type="evidence" value="ECO:0007669"/>
    <property type="project" value="UniProtKB-ARBA"/>
</dbReference>
<evidence type="ECO:0000256" key="23">
    <source>
        <dbReference type="ARBA" id="ARBA00071813"/>
    </source>
</evidence>
<keyword evidence="16" id="KW-0206">Cytoskeleton</keyword>
<dbReference type="InterPro" id="IPR056759">
    <property type="entry name" value="DYH2-5-8_CC"/>
</dbReference>
<dbReference type="FunFam" id="3.20.180.20:FF:000003">
    <property type="entry name" value="Dynein heavy chain 12, axonemal"/>
    <property type="match status" value="1"/>
</dbReference>
<feature type="domain" description="AAA+ ATPase" evidence="29">
    <location>
        <begin position="2210"/>
        <end position="2346"/>
    </location>
</feature>
<dbReference type="InterPro" id="IPR027417">
    <property type="entry name" value="P-loop_NTPase"/>
</dbReference>
<sequence>MLALDNVENQMSGADLEQQPLNESNTALNDNMDSNTPNEVSPTLAKSEQGSEKYLAKKLTESKQASTALLTFDATENSRHSLNVSEEAPIQDDALVENESRFSKTSAISYTDACFLDCLKRIKKVITLENYDEKMWTPEHENTLREFICSPSLSKVVMFMDEANNSPQFIVQAALPTTSNHFKELMYFIRDSLIDGEILTKTNFEQKVQYGSVSKNAADGLLRLMQGVYVPVFLENKRWPDSVRKEFNSQLHKFMAFLTDTTFQMKGHTVLYVPKEDLSVSETTLKSNDVVQRLESLLIHWTRQIKDVVNNQHTLETTENSGPLQEIQFWSSRCDDLSGISKQLDRPDVQQIIRALEMAKSSYLEQFLRLSNLIHEGTIQAQDNLKFLSTLQEPCQLLAEAEPKNIPEILPKLLNCIRLIWANSKYYNTKERMTSLMRKVSNEIIRRCCVKISLEDIFHGDVQTSMSSLQDSIVCGESWKQIYKRTCNHIAKYSKGSWDLDQSSIFAQIDAFVQRCRDLLEVCEGQIQFARKLSGGEKAPIPFFGGSHGSEIAKSLEDIELAFEKLLSNLWDIRWHILNVKATRWHDDYNSFKQGVKDLEVMMQNVIISAFENAMTVETGVELLDIFHHLAKREAIKRTVEKKNADVYQILLQELNIVKIEFETHRKTPDVLRSQPDYAGSAYWARALLRRIQVSMGCLSNAYYLPYTILSEEAKAQFEPLAASLEEYISRTHTEWVASLGTALAEKLEGVLMTHKPGERLEMKFDKDLSRLFSEITYFQKLKCDIPFHVQEIYSKKEELRILKENVLLVIRDYNTIMETITPEQHWIFKERIRFLDRKINPGVTSLTWASKGISEFFVKECRRHSHDVQRTVSDFLEADKRIHMHCQTIAQTSLWQIENKRIYDLETFKQLQQNHQAIMQERLSSACQEIKSTLEQAYEVFRNDGKDVYSHWIRYIESIDTKLEDALRSAVRRSLLEISKAINGEGKNRDGGCEVHPLFKVNVILDTQKVDFSPTLQRLEDTVNRFAQDMISTVKVIPRLAELLITDALHSNRSSAYNVISSEEDIIKILSGIQVGMSSNATKCQAYLRNWDSYREIWEINKDAFIRRYAKLKPALSTFDADINRYNEVANNTQKEETLTNVNFIRLDCSLLKHELVSHCSAWQNKLTALLNANAAAELNNLYDMFVKKTDKLCSPPKDLEQLSESLSLLAQLQLDSPTIEAQFAPIHEMYDVLEKYEVHINDEEKARLESLPETWAAFLKTISESEHRLHESKSKFKTELLNAIDEFSKQTASMRDDLATKGPFLSSIGADRAIRAITDYRSALALAANQERSLKKGLAVFKIEHPPSKDMESIAADLDSLFQIWQTTQEWNQIYDGWRWNPFLSLDSSEIEDTVQKFIRKLGKMGKEMKDWDVFTSLKESINQTKRTIPLLLDLRNPAMRDRHWGQIMDEIGKSFNFQNSDFTLDKILELGLDQHTEAISILSTAATKELSIEQALATINDSWLVMDLDLVLYKEDRGYYKIKSTETLFELLEDNQVTLSSMKASKFFSSFQAQVDHWERTLSHVVEVVEILLLVQRQWIYLENIFVGTEDIRKQLPKESAVFDSVNTAWADMLRQIHHDRNALRATHSPKILESLIEMNAQLEKIQKSLDMYLETKRQAFPRFYFLSNDDLLEILGQAKDPNAVQSHLKKCFDNIHKLELVMAGVDGHRHNEALGMYSGDGEYVQFSSPVIVEGPIEMWLVEIESAMRTTLRKLLPQCLNSLKKAKRDKWLKDWAGMLLITAGLISWTSDCTKSLQEIEKGEKSALKNLKKKQASSLKRLADLVRCPLGRIDRKKLIALITVEVHSRDVIDKMAKTGCSSTNAFEWLSQLRYYWEKEGKDDEDCYIRQINTHFRFGYEYLGNSGRLVITPLTDRCYMTLTTALHLFRGGSPQGPAGTGKTETVKDLGKALGKFVIVQNCSKALDYKSIGRMFSGLAQTGAWGCFDEFNRIDIEVLSVVALQISCILTAISRNSKIFVFEGKEIRLDTSCGIFITMNPGYAGRVELPDNLKSLFRPVSMMVPDSALIAEIMLFAEGFSNTRVLSKKVETLYRLAIQQLSKQDHYDFGLRALTSALKSAGTRKRLDLNAPDDAVLYLAMRDSSLPKLTAEDVPLFLGILSDLFPGVEASPIDSTELRNAISEELKSSNMVQIDSIISKVIQLFETKVSRHGVMIVGNTGSGKSTVWKTLQGMFGRLEKTFPERYSTVKTFLLNPKALSLEELYGEFNIATNEWSDGVLSNLMRSACSDERRDQKWIVLDGPVDTLWIESMNTVLDDNKVLTLINGERIALPEQVSLLFEVENLSTASPATVSRCGMIYMDYEDLGWKPFMESWVFSRGDDQSAEILRRLIEKYIAQTLEIRKTCMEIVPVPESSAIKSFCKLFDCVATMENGVNPEDPDTYNRMLELWFLFSVIWSIGGSLTDESRKKFDSFLREIEGQFSSKDTVFEYYVDKQSKGWGHWEDKLQSGWRYSSSLPFYKIFVPSIDTIRNEFILKSLVNKRSPVLLVGDVGTGKTSLIQNSILTSETGYSQLVVNMSAQTSSDRLQGYIEGKLEKRTKNIFVPIGGKSLLMFIDDFNMPMKDDFGSQPPLEFIRHWMDYGFCYDRQKQTLKYLNDIFVIAAMGPPGGGRNSLSPRIQARFNVLNMTLPSETSVFRIFSSIVNQKLQDFEEDVKPLGDIITHSTIEIYNAVVSQLLPTPAKIHYLFNLRDISKVFQGILRANREYYDSRETMTKLWVHEIMRVFNDRLVDKPDRDYFSKLLDDKLNSHFSTSLQQLCGPKRKSIFGDFLNVSADNFLYEEISDHEKLKHFMQEKLLEYNSEPGFVQANLVLFFDAIEHICRITRVLRQPCGNVLLIGVGGSGRQSLARVASYIVDTAVFQIEISKHYRHADFREDLKKLYRTTGLDNKPTTFLFTDAHVINSSFLEDMSNILSSGEVPNMFSPEELLDIKQSILPMCKAGDTGDALYTTFMERVRRNLHVVLCMSPVGDAFRNRLRMFPSLINCTTIDWFSEWPEDALQDVALSFLADVNLGTEQTKRAISQIFVAMHTSVVEMSAKMVTELKRYNFVTPTNYLELVTGYKELLLQKRREIGNSAQKLQSGLSKLDDTRQNVEQISVELEVSKKQVSQYQKQCEDYLVVIVQQKREADEQAKSVSAKAEKLGVEEEEVRAVAEAAQADLDQAIPALNAAVKALEAINKKDLNEIRSYGKPPPLVEKVMEGVMVLKKCEPTWEEAKRQLGNPYFIKQLVNFDKDNISDKILKRISQYCADENFQPDIVGRVSGASKSLCMWVRAMETYGTIFRQVAPKKEKLRVAQETLEKKQKTLREAKFKLQEIQDKLVELKTQYDEKVTLKEKLRQESEQTEVKLSRAEKLVSGLSGERDRWEKSIQQYEEALCCLPGDCLLAAAFLSYAGPFNSVYRQSLSNGIWLAQIKALEIPFTAEFSFDKFIGKATDIREWSIQGLPSDSFSAENGIIVTRGRRWPLMIDPQGQANSWIKNMEQKRDLKVIDLKQHDYLRTLEKAIQFGTPVLLQGVLDVLDPSFDSILNKSIVKKGGILTIKLGDKDVEYHPDFKFYITTKLANPKYSPEIFSKVTIVNFAVKEKGLEDQLLGITVCREKPELEEQKNALVVNVATAKRRLIELEDEILHLLSTAQGSLLDDEKLVYTLQSSKSIADDVNQQLIVSEQTEKRIDAAREGYRSAAQRASILYFVLNDLGSVDFMYQFSLDTYIELFEKSIAKSKKYEDISERIASLNDFHTYSVYKNTCRGLFEKHKTLFSFQMTVKILEASGKLNRAEYNFLLRGGQVLDKDSQPTNPCTEWITDSAWDNLTELDALVATSGIISSIEQSERDWKAWFMSSEPDEIALPGDWENKLNDLQKMLIVRSLRPDRIPFCATTFVANNLGQKFVEPPILDMQDILGESSPKTPLIFVLSPGVDPTSALLQLAKKKGMTERFQFLSLGQGQAPKATRMIQDALRDGGWVFLANCHFSISWIATLDKIIESIPSENPHPDFRLWLSSSPHPDFPISILQCSLKMTTEPPKGLKANLTRLFDTTITDDIFSRCTKSDVYQKLIFSLSMFHSILLERKKFQTLGWNVVCEFSDSDFDICENIMVVLLDEYENVPWDALKYLIAEANYGGRVTDDWDRRILRGYINQYFNDDVITTPLYHLSSMPHYYIPEHTELFSYREYIATLPSIDKPEVFGQHPNADIASQIRESGYLLETLISLQPQIVTKSSVSREDTVFGISADIIKRIPKDIDFEATLQTFKNEKNPFSVVLFQEIKRYNDLLQNIRKSLADLQNSIKGIVVMTSELEETLIAIYEGRVPPNWSQAYASLKPLASWIRDLIQRIQFFVDWSKGNEPKQFWLGAFTFPTGFLTAVLQKAARKSGISVDVLSWEFLVVPDDEPISSSAKDGVYIRGLFLEGAGWDKKNNCLCEPKPMELITPLPSIQFKPIEARKKANRGLYTCPLYYFPIRSGTRERPSFINSMDLKSGLHDQDYWVKRGTAALASLG</sequence>
<gene>
    <name evidence="30" type="ORF">BDEG_27363</name>
</gene>
<dbReference type="InterPro" id="IPR035706">
    <property type="entry name" value="AAA_9"/>
</dbReference>
<dbReference type="GO" id="GO:0005524">
    <property type="term" value="F:ATP binding"/>
    <property type="evidence" value="ECO:0007669"/>
    <property type="project" value="UniProtKB-KW"/>
</dbReference>
<dbReference type="InterPro" id="IPR026983">
    <property type="entry name" value="DHC"/>
</dbReference>
<dbReference type="Pfam" id="PF17857">
    <property type="entry name" value="AAA_lid_1"/>
    <property type="match status" value="1"/>
</dbReference>
<evidence type="ECO:0000256" key="28">
    <source>
        <dbReference type="SAM" id="MobiDB-lite"/>
    </source>
</evidence>
<dbReference type="Proteomes" id="UP000077115">
    <property type="component" value="Unassembled WGS sequence"/>
</dbReference>
<dbReference type="Gene3D" id="3.40.50.300">
    <property type="entry name" value="P-loop containing nucleotide triphosphate hydrolases"/>
    <property type="match status" value="5"/>
</dbReference>
<dbReference type="Gene3D" id="1.20.140.100">
    <property type="entry name" value="Dynein heavy chain, N-terminal domain 2"/>
    <property type="match status" value="1"/>
</dbReference>
<evidence type="ECO:0000256" key="14">
    <source>
        <dbReference type="ARBA" id="ARBA00023069"/>
    </source>
</evidence>
<dbReference type="GO" id="GO:0070286">
    <property type="term" value="P:axonemal dynein complex assembly"/>
    <property type="evidence" value="ECO:0007669"/>
    <property type="project" value="UniProtKB-ARBA"/>
</dbReference>
<evidence type="ECO:0000256" key="9">
    <source>
        <dbReference type="ARBA" id="ARBA00022803"/>
    </source>
</evidence>
<dbReference type="InterPro" id="IPR041658">
    <property type="entry name" value="AAA_lid_11"/>
</dbReference>
<keyword evidence="9" id="KW-0802">TPR repeat</keyword>
<dbReference type="GO" id="GO:0045505">
    <property type="term" value="F:dynein intermediate chain binding"/>
    <property type="evidence" value="ECO:0007669"/>
    <property type="project" value="InterPro"/>
</dbReference>
<dbReference type="VEuPathDB" id="FungiDB:BDEG_27363"/>
<evidence type="ECO:0000256" key="20">
    <source>
        <dbReference type="ARBA" id="ARBA00054075"/>
    </source>
</evidence>
<evidence type="ECO:0000256" key="16">
    <source>
        <dbReference type="ARBA" id="ARBA00023212"/>
    </source>
</evidence>
<dbReference type="FunFam" id="1.10.8.720:FF:000008">
    <property type="entry name" value="Dynein axonemal heavy chain 2"/>
    <property type="match status" value="1"/>
</dbReference>
<keyword evidence="5" id="KW-0963">Cytoplasm</keyword>
<dbReference type="Pfam" id="PF03028">
    <property type="entry name" value="Dynein_heavy"/>
    <property type="match status" value="1"/>
</dbReference>
<feature type="region of interest" description="Disordered" evidence="28">
    <location>
        <begin position="1"/>
        <end position="49"/>
    </location>
</feature>
<evidence type="ECO:0000313" key="31">
    <source>
        <dbReference type="Proteomes" id="UP000077115"/>
    </source>
</evidence>
<dbReference type="Gene3D" id="1.10.287.2620">
    <property type="match status" value="1"/>
</dbReference>
<dbReference type="Gene3D" id="3.10.490.20">
    <property type="match status" value="1"/>
</dbReference>
<dbReference type="Gene3D" id="6.10.140.1060">
    <property type="match status" value="1"/>
</dbReference>
<comment type="similarity">
    <text evidence="2">Belongs to the dynein heavy chain family.</text>
</comment>
<evidence type="ECO:0000256" key="18">
    <source>
        <dbReference type="ARBA" id="ARBA00033439"/>
    </source>
</evidence>
<dbReference type="eggNOG" id="KOG3595">
    <property type="taxonomic scope" value="Eukaryota"/>
</dbReference>
<evidence type="ECO:0000256" key="22">
    <source>
        <dbReference type="ARBA" id="ARBA00064223"/>
    </source>
</evidence>
<dbReference type="GO" id="GO:0005858">
    <property type="term" value="C:axonemal dynein complex"/>
    <property type="evidence" value="ECO:0007669"/>
    <property type="project" value="UniProtKB-ARBA"/>
</dbReference>
<comment type="subunit">
    <text evidence="3">Consists of at least two heavy chains and a number of intermediate and light chains.</text>
</comment>
<evidence type="ECO:0000256" key="25">
    <source>
        <dbReference type="ARBA" id="ARBA00078558"/>
    </source>
</evidence>
<comment type="function">
    <text evidence="20">Force generating protein of eukaryotic cilia and flagella. Produces force towards the minus ends of microtubules. Dynein has ATPase activity; the force-producing power stroke is thought to occur on release of ADP. Required for assembly of the I1 inner arm complex and its targeting to the appropriate axoneme location. Also required for phototaxis.</text>
</comment>
<proteinExistence type="inferred from homology"/>
<dbReference type="Gene3D" id="1.20.920.30">
    <property type="match status" value="1"/>
</dbReference>
<dbReference type="Gene3D" id="1.10.8.720">
    <property type="entry name" value="Region D6 of dynein motor"/>
    <property type="match status" value="1"/>
</dbReference>
<dbReference type="InterPro" id="IPR013594">
    <property type="entry name" value="Dynein_heavy_tail"/>
</dbReference>
<keyword evidence="12" id="KW-0243">Dynein</keyword>
<keyword evidence="15" id="KW-0505">Motor protein</keyword>
<dbReference type="InterPro" id="IPR041228">
    <property type="entry name" value="Dynein_C"/>
</dbReference>
<dbReference type="InterPro" id="IPR003593">
    <property type="entry name" value="AAA+_ATPase"/>
</dbReference>
<dbReference type="FunFam" id="1.10.8.710:FF:000001">
    <property type="entry name" value="Dynein axonemal heavy chain 2"/>
    <property type="match status" value="1"/>
</dbReference>
<dbReference type="Pfam" id="PF12780">
    <property type="entry name" value="AAA_8"/>
    <property type="match status" value="1"/>
</dbReference>
<evidence type="ECO:0000256" key="21">
    <source>
        <dbReference type="ARBA" id="ARBA00063032"/>
    </source>
</evidence>
<dbReference type="PANTHER" id="PTHR45703:SF32">
    <property type="entry name" value="DYNEINS HEAVY CHAIN"/>
    <property type="match status" value="1"/>
</dbReference>
<keyword evidence="17" id="KW-0966">Cell projection</keyword>
<evidence type="ECO:0000256" key="8">
    <source>
        <dbReference type="ARBA" id="ARBA00022741"/>
    </source>
</evidence>
<protein>
    <recommendedName>
        <fullName evidence="23">Dynein axonemal heavy chain 2</fullName>
    </recommendedName>
    <alternativeName>
        <fullName evidence="26">Axonemal beta dynein heavy chain 2</fullName>
    </alternativeName>
    <alternativeName>
        <fullName evidence="25">Ciliary dynein heavy chain 2</fullName>
    </alternativeName>
    <alternativeName>
        <fullName evidence="4">Dynein heavy chain, cytoplasmic</fullName>
    </alternativeName>
    <alternativeName>
        <fullName evidence="18">Dynein heavy chain, cytosolic</fullName>
    </alternativeName>
    <alternativeName>
        <fullName evidence="24">Dynein-1, subspecies f</fullName>
    </alternativeName>
</protein>
<evidence type="ECO:0000313" key="30">
    <source>
        <dbReference type="EMBL" id="OAJ44091.1"/>
    </source>
</evidence>
<dbReference type="Gene3D" id="1.10.8.1220">
    <property type="match status" value="1"/>
</dbReference>
<dbReference type="Gene3D" id="1.10.472.130">
    <property type="match status" value="1"/>
</dbReference>
<dbReference type="Pfam" id="PF18199">
    <property type="entry name" value="Dynein_C"/>
    <property type="match status" value="1"/>
</dbReference>
<evidence type="ECO:0000256" key="1">
    <source>
        <dbReference type="ARBA" id="ARBA00004611"/>
    </source>
</evidence>
<comment type="function">
    <text evidence="19">As part of the axonemal inner dynein arm complex plays a central role in ciliary beat. Expressed in sperm flagellum, it is required for sperm motility. Dyneins are microtubule-based molecular motors possessing ATPase activities that can convert the chemical energy of ATP into relative sliding between adjacent microtubule doublets to generate ciliary bending.</text>
</comment>
<evidence type="ECO:0000256" key="17">
    <source>
        <dbReference type="ARBA" id="ARBA00023273"/>
    </source>
</evidence>
<dbReference type="InterPro" id="IPR013602">
    <property type="entry name" value="Dynein_heavy_linker"/>
</dbReference>
<keyword evidence="7" id="KW-0677">Repeat</keyword>
<evidence type="ECO:0000256" key="12">
    <source>
        <dbReference type="ARBA" id="ARBA00023017"/>
    </source>
</evidence>
<dbReference type="InterPro" id="IPR024317">
    <property type="entry name" value="Dynein_heavy_chain_D4_dom"/>
</dbReference>
<dbReference type="InterPro" id="IPR035699">
    <property type="entry name" value="AAA_6"/>
</dbReference>
<dbReference type="GO" id="GO:0008569">
    <property type="term" value="F:minus-end-directed microtubule motor activity"/>
    <property type="evidence" value="ECO:0007669"/>
    <property type="project" value="InterPro"/>
</dbReference>
<dbReference type="Pfam" id="PF12774">
    <property type="entry name" value="AAA_6"/>
    <property type="match status" value="1"/>
</dbReference>
<dbReference type="Gene3D" id="3.20.180.20">
    <property type="entry name" value="Dynein heavy chain, N-terminal domain 2"/>
    <property type="match status" value="1"/>
</dbReference>
<dbReference type="PANTHER" id="PTHR45703">
    <property type="entry name" value="DYNEIN HEAVY CHAIN"/>
    <property type="match status" value="1"/>
</dbReference>
<evidence type="ECO:0000256" key="3">
    <source>
        <dbReference type="ARBA" id="ARBA00011655"/>
    </source>
</evidence>
<dbReference type="Pfam" id="PF12777">
    <property type="entry name" value="MT"/>
    <property type="match status" value="1"/>
</dbReference>
<dbReference type="FunFam" id="1.10.287.2620:FF:000002">
    <property type="entry name" value="Dynein heavy chain 2, axonemal"/>
    <property type="match status" value="1"/>
</dbReference>
<keyword evidence="8" id="KW-0547">Nucleotide-binding</keyword>
<dbReference type="FunFam" id="3.40.50.300:FF:000153">
    <property type="entry name" value="Dynein axonemal heavy chain 1"/>
    <property type="match status" value="1"/>
</dbReference>
<feature type="compositionally biased region" description="Polar residues" evidence="28">
    <location>
        <begin position="19"/>
        <end position="48"/>
    </location>
</feature>
<evidence type="ECO:0000256" key="2">
    <source>
        <dbReference type="ARBA" id="ARBA00008887"/>
    </source>
</evidence>
<dbReference type="FunFam" id="1.10.472.130:FF:000003">
    <property type="entry name" value="Dynein, axonemal, heavy chain 2"/>
    <property type="match status" value="1"/>
</dbReference>
<dbReference type="InterPro" id="IPR041589">
    <property type="entry name" value="DNAH3_AAA_lid_1"/>
</dbReference>
<evidence type="ECO:0000259" key="29">
    <source>
        <dbReference type="SMART" id="SM00382"/>
    </source>
</evidence>
<dbReference type="Pfam" id="PF25007">
    <property type="entry name" value="DYH2-5-8_CC"/>
    <property type="match status" value="1"/>
</dbReference>
<name>A0A177WX63_BATDL</name>
<feature type="coiled-coil region" evidence="27">
    <location>
        <begin position="3666"/>
        <end position="3693"/>
    </location>
</feature>
<dbReference type="FunFam" id="1.20.920.20:FF:000001">
    <property type="entry name" value="dynein heavy chain 2, axonemal"/>
    <property type="match status" value="1"/>
</dbReference>
<dbReference type="GO" id="GO:0031514">
    <property type="term" value="C:motile cilium"/>
    <property type="evidence" value="ECO:0007669"/>
    <property type="project" value="UniProtKB-ARBA"/>
</dbReference>
<feature type="domain" description="AAA+ ATPase" evidence="29">
    <location>
        <begin position="2542"/>
        <end position="2688"/>
    </location>
</feature>
<dbReference type="InterPro" id="IPR004273">
    <property type="entry name" value="Dynein_heavy_D6_P-loop"/>
</dbReference>
<evidence type="ECO:0000256" key="7">
    <source>
        <dbReference type="ARBA" id="ARBA00022737"/>
    </source>
</evidence>
<comment type="subcellular location">
    <subcellularLocation>
        <location evidence="1">Cytoplasm</location>
        <location evidence="1">Cytoskeleton</location>
        <location evidence="1">Flagellum axoneme</location>
    </subcellularLocation>
</comment>
<dbReference type="FunFam" id="3.40.50.300:FF:000049">
    <property type="entry name" value="Dynein, axonemal, heavy chain 5"/>
    <property type="match status" value="1"/>
</dbReference>
<dbReference type="FunFam" id="3.10.490.20:FF:000008">
    <property type="entry name" value="dynein heavy chain 2, axonemal"/>
    <property type="match status" value="1"/>
</dbReference>
<evidence type="ECO:0000256" key="24">
    <source>
        <dbReference type="ARBA" id="ARBA00077719"/>
    </source>
</evidence>
<evidence type="ECO:0000256" key="15">
    <source>
        <dbReference type="ARBA" id="ARBA00023175"/>
    </source>
</evidence>
<evidence type="ECO:0000256" key="13">
    <source>
        <dbReference type="ARBA" id="ARBA00023054"/>
    </source>
</evidence>
<evidence type="ECO:0000256" key="19">
    <source>
        <dbReference type="ARBA" id="ARBA00053635"/>
    </source>
</evidence>
<evidence type="ECO:0000256" key="27">
    <source>
        <dbReference type="SAM" id="Coils"/>
    </source>
</evidence>
<dbReference type="InterPro" id="IPR043160">
    <property type="entry name" value="Dynein_C_barrel"/>
</dbReference>
<evidence type="ECO:0000256" key="5">
    <source>
        <dbReference type="ARBA" id="ARBA00022490"/>
    </source>
</evidence>
<dbReference type="STRING" id="403673.A0A177WX63"/>
<dbReference type="FunFam" id="3.40.50.300:FF:000815">
    <property type="entry name" value="Dynein heavy chain 2, axonemal"/>
    <property type="match status" value="1"/>
</dbReference>
<dbReference type="InterPro" id="IPR042228">
    <property type="entry name" value="Dynein_linker_3"/>
</dbReference>
<dbReference type="Pfam" id="PF18198">
    <property type="entry name" value="AAA_lid_11"/>
    <property type="match status" value="1"/>
</dbReference>
<reference evidence="30 31" key="2">
    <citation type="submission" date="2016-05" db="EMBL/GenBank/DDBJ databases">
        <title>Lineage-specific infection strategies underlie the spectrum of fungal disease in amphibians.</title>
        <authorList>
            <person name="Cuomo C.A."/>
            <person name="Farrer R.A."/>
            <person name="James T."/>
            <person name="Longcore J."/>
            <person name="Birren B."/>
        </authorList>
    </citation>
    <scope>NUCLEOTIDE SEQUENCE [LARGE SCALE GENOMIC DNA]</scope>
    <source>
        <strain evidence="30 31">JEL423</strain>
    </source>
</reference>
<dbReference type="SUPFAM" id="SSF52540">
    <property type="entry name" value="P-loop containing nucleoside triphosphate hydrolases"/>
    <property type="match status" value="4"/>
</dbReference>
<dbReference type="SMART" id="SM00382">
    <property type="entry name" value="AAA"/>
    <property type="match status" value="3"/>
</dbReference>
<evidence type="ECO:0000256" key="6">
    <source>
        <dbReference type="ARBA" id="ARBA00022701"/>
    </source>
</evidence>
<evidence type="ECO:0000256" key="4">
    <source>
        <dbReference type="ARBA" id="ARBA00022197"/>
    </source>
</evidence>
<evidence type="ECO:0000256" key="26">
    <source>
        <dbReference type="ARBA" id="ARBA00082099"/>
    </source>
</evidence>
<keyword evidence="11" id="KW-0282">Flagellum</keyword>
<dbReference type="Gene3D" id="1.20.920.20">
    <property type="match status" value="1"/>
</dbReference>
<dbReference type="FunFam" id="3.40.50.300:FF:000044">
    <property type="entry name" value="Dynein heavy chain 5, axonemal"/>
    <property type="match status" value="1"/>
</dbReference>
<accession>A0A177WX63</accession>
<dbReference type="Gene3D" id="1.20.1270.280">
    <property type="match status" value="1"/>
</dbReference>
<dbReference type="Pfam" id="PF12775">
    <property type="entry name" value="AAA_7"/>
    <property type="match status" value="1"/>
</dbReference>
<dbReference type="GO" id="GO:0051959">
    <property type="term" value="F:dynein light intermediate chain binding"/>
    <property type="evidence" value="ECO:0007669"/>
    <property type="project" value="InterPro"/>
</dbReference>
<feature type="coiled-coil region" evidence="27">
    <location>
        <begin position="3146"/>
        <end position="3173"/>
    </location>
</feature>
<dbReference type="Gene3D" id="1.20.58.1120">
    <property type="match status" value="1"/>
</dbReference>
<organism evidence="30 31">
    <name type="scientific">Batrachochytrium dendrobatidis (strain JEL423)</name>
    <dbReference type="NCBI Taxonomy" id="403673"/>
    <lineage>
        <taxon>Eukaryota</taxon>
        <taxon>Fungi</taxon>
        <taxon>Fungi incertae sedis</taxon>
        <taxon>Chytridiomycota</taxon>
        <taxon>Chytridiomycota incertae sedis</taxon>
        <taxon>Chytridiomycetes</taxon>
        <taxon>Rhizophydiales</taxon>
        <taxon>Rhizophydiales incertae sedis</taxon>
        <taxon>Batrachochytrium</taxon>
    </lineage>
</organism>
<dbReference type="InterPro" id="IPR041466">
    <property type="entry name" value="Dynein_AAA5_ext"/>
</dbReference>
<dbReference type="FunFam" id="1.10.8.1220:FF:000001">
    <property type="entry name" value="Dynein axonemal heavy chain 5"/>
    <property type="match status" value="1"/>
</dbReference>
<keyword evidence="14" id="KW-0969">Cilium</keyword>
<keyword evidence="13 27" id="KW-0175">Coiled coil</keyword>
<dbReference type="FunFam" id="1.20.58.1120:FF:000001">
    <property type="entry name" value="dynein heavy chain 2, axonemal"/>
    <property type="match status" value="1"/>
</dbReference>